<organism evidence="5 6">
    <name type="scientific">Phytophthora megakarya</name>
    <dbReference type="NCBI Taxonomy" id="4795"/>
    <lineage>
        <taxon>Eukaryota</taxon>
        <taxon>Sar</taxon>
        <taxon>Stramenopiles</taxon>
        <taxon>Oomycota</taxon>
        <taxon>Peronosporomycetes</taxon>
        <taxon>Peronosporales</taxon>
        <taxon>Peronosporaceae</taxon>
        <taxon>Phytophthora</taxon>
    </lineage>
</organism>
<feature type="domain" description="Protein kinase" evidence="4">
    <location>
        <begin position="252"/>
        <end position="588"/>
    </location>
</feature>
<dbReference type="InterPro" id="IPR045379">
    <property type="entry name" value="Crinkler_N"/>
</dbReference>
<name>A0A225WJY7_9STRA</name>
<evidence type="ECO:0000259" key="4">
    <source>
        <dbReference type="PROSITE" id="PS50011"/>
    </source>
</evidence>
<dbReference type="InterPro" id="IPR011009">
    <property type="entry name" value="Kinase-like_dom_sf"/>
</dbReference>
<dbReference type="Pfam" id="PF00069">
    <property type="entry name" value="Pkinase"/>
    <property type="match status" value="1"/>
</dbReference>
<dbReference type="GO" id="GO:0005524">
    <property type="term" value="F:ATP binding"/>
    <property type="evidence" value="ECO:0007669"/>
    <property type="project" value="InterPro"/>
</dbReference>
<dbReference type="EMBL" id="NBNE01000679">
    <property type="protein sequence ID" value="OWZ17872.1"/>
    <property type="molecule type" value="Genomic_DNA"/>
</dbReference>
<dbReference type="GO" id="GO:0043657">
    <property type="term" value="C:host cell"/>
    <property type="evidence" value="ECO:0007669"/>
    <property type="project" value="UniProtKB-SubCell"/>
</dbReference>
<dbReference type="SUPFAM" id="SSF56112">
    <property type="entry name" value="Protein kinase-like (PK-like)"/>
    <property type="match status" value="1"/>
</dbReference>
<keyword evidence="5" id="KW-0808">Transferase</keyword>
<dbReference type="PROSITE" id="PS50011">
    <property type="entry name" value="PROTEIN_KINASE_DOM"/>
    <property type="match status" value="1"/>
</dbReference>
<evidence type="ECO:0000256" key="1">
    <source>
        <dbReference type="ARBA" id="ARBA00004340"/>
    </source>
</evidence>
<sequence length="588" mass="65736">MVKLSCAIVGEGSVFDVDIDENETVGDLKKVIRDAKPNDLKNVDLDKLQLFLAKKKTDEGKGKGAWVVTNEVESGWSETSDLKPLNALAALNLYGLSKTGVRLEVPLTEDDADAGRMPVHVLVVVPERVSRSGNKRKRSPMDAENAPDAWIKAIKDEQIPALPSTCAKLKEHLERALRVKVPISDRLFQIVLAQNTTGELSSLYVKLFEPEPHKALSDITGGIIGTVIDPLDSGSEAVSKATYHHLWDSLMAMLLRRVSNGKFRRNTNTSTFTGLYRPDLCFYYKRSNICVFRGEEKASGELQVPIKELHEKLTWRYDDAPYIFGYAAVGLNVCLVAIQKDEMTDRSAKVETIETYDLGNLAGRLSFFLAMLNLSTLLRPIVELIQPLDIPEYGIIERDNGVQIAFAENCVIKTYPQSMPSADIIRNLQDLHQRMKRHSVPNVVVLKNSNITKKYVMLAPIGLLAPPENTQQLLMALRDILNALVAMHAINLMHRDLSWKNVLKYSDGDKWFLIDFDEGASSPAAKVTHLKAESHAPEILSSSSHTVKVDIWSMGYLLETSPVQDLPSELERYWVPSITIIKKFNQYG</sequence>
<dbReference type="AlphaFoldDB" id="A0A225WJY7"/>
<evidence type="ECO:0000313" key="5">
    <source>
        <dbReference type="EMBL" id="OWZ17872.1"/>
    </source>
</evidence>
<dbReference type="Pfam" id="PF20147">
    <property type="entry name" value="Crinkler"/>
    <property type="match status" value="1"/>
</dbReference>
<evidence type="ECO:0000256" key="2">
    <source>
        <dbReference type="ARBA" id="ARBA00004613"/>
    </source>
</evidence>
<keyword evidence="6" id="KW-1185">Reference proteome</keyword>
<keyword evidence="5" id="KW-0418">Kinase</keyword>
<accession>A0A225WJY7</accession>
<evidence type="ECO:0000313" key="6">
    <source>
        <dbReference type="Proteomes" id="UP000198211"/>
    </source>
</evidence>
<dbReference type="Gene3D" id="1.10.510.10">
    <property type="entry name" value="Transferase(Phosphotransferase) domain 1"/>
    <property type="match status" value="1"/>
</dbReference>
<dbReference type="GO" id="GO:0005576">
    <property type="term" value="C:extracellular region"/>
    <property type="evidence" value="ECO:0007669"/>
    <property type="project" value="UniProtKB-SubCell"/>
</dbReference>
<comment type="caution">
    <text evidence="5">The sequence shown here is derived from an EMBL/GenBank/DDBJ whole genome shotgun (WGS) entry which is preliminary data.</text>
</comment>
<reference evidence="6" key="1">
    <citation type="submission" date="2017-03" db="EMBL/GenBank/DDBJ databases">
        <title>Phytopthora megakarya and P. palmivora, two closely related causual agents of cacao black pod achieved similar genome size and gene model numbers by different mechanisms.</title>
        <authorList>
            <person name="Ali S."/>
            <person name="Shao J."/>
            <person name="Larry D.J."/>
            <person name="Kronmiller B."/>
            <person name="Shen D."/>
            <person name="Strem M.D."/>
            <person name="Melnick R.L."/>
            <person name="Guiltinan M.J."/>
            <person name="Tyler B.M."/>
            <person name="Meinhardt L.W."/>
            <person name="Bailey B.A."/>
        </authorList>
    </citation>
    <scope>NUCLEOTIDE SEQUENCE [LARGE SCALE GENOMIC DNA]</scope>
    <source>
        <strain evidence="6">zdho120</strain>
    </source>
</reference>
<dbReference type="InterPro" id="IPR000719">
    <property type="entry name" value="Prot_kinase_dom"/>
</dbReference>
<dbReference type="OrthoDB" id="2379186at2759"/>
<proteinExistence type="predicted"/>
<keyword evidence="3" id="KW-0964">Secreted</keyword>
<keyword evidence="5" id="KW-0723">Serine/threonine-protein kinase</keyword>
<gene>
    <name evidence="5" type="ORF">PHMEG_0008131</name>
</gene>
<evidence type="ECO:0000256" key="3">
    <source>
        <dbReference type="ARBA" id="ARBA00022525"/>
    </source>
</evidence>
<comment type="subcellular location">
    <subcellularLocation>
        <location evidence="1">Host cell</location>
    </subcellularLocation>
    <subcellularLocation>
        <location evidence="2">Secreted</location>
    </subcellularLocation>
</comment>
<dbReference type="GO" id="GO:0004674">
    <property type="term" value="F:protein serine/threonine kinase activity"/>
    <property type="evidence" value="ECO:0007669"/>
    <property type="project" value="UniProtKB-KW"/>
</dbReference>
<dbReference type="Proteomes" id="UP000198211">
    <property type="component" value="Unassembled WGS sequence"/>
</dbReference>
<protein>
    <submittedName>
        <fullName evidence="5">Serine/threonine protein kinase</fullName>
    </submittedName>
</protein>